<dbReference type="Pfam" id="PF01418">
    <property type="entry name" value="HTH_6"/>
    <property type="match status" value="1"/>
</dbReference>
<organism evidence="6 7">
    <name type="scientific">Lactococcus allomyrinae</name>
    <dbReference type="NCBI Taxonomy" id="2419773"/>
    <lineage>
        <taxon>Bacteria</taxon>
        <taxon>Bacillati</taxon>
        <taxon>Bacillota</taxon>
        <taxon>Bacilli</taxon>
        <taxon>Lactobacillales</taxon>
        <taxon>Streptococcaceae</taxon>
        <taxon>Lactococcus</taxon>
    </lineage>
</organism>
<gene>
    <name evidence="6" type="ORF">D7I46_07100</name>
</gene>
<evidence type="ECO:0000256" key="1">
    <source>
        <dbReference type="ARBA" id="ARBA00023015"/>
    </source>
</evidence>
<evidence type="ECO:0000313" key="6">
    <source>
        <dbReference type="EMBL" id="AYG00882.1"/>
    </source>
</evidence>
<keyword evidence="7" id="KW-1185">Reference proteome</keyword>
<sequence>MAFLGKVDFKKLTETEKSIYNYLRDNFEKIPYMHVRDIALEAHAGSSSVMRLIRKLGYDSYYNFQEFVENQQMKSTADSDMFRLLSASHYPTELIGKCRQLSEMMIKADSIIFFGLGASGNICRYATRRFATLNLNASALTDMTYPLDSRLIESQDSLIIVFSISGETGELLEVLQHVKNKDKVLIASVTPHDESTLARISNISINYKVEERRINLYGDLTSQIPAIFIIEVLSEMILEEK</sequence>
<dbReference type="GO" id="GO:1901135">
    <property type="term" value="P:carbohydrate derivative metabolic process"/>
    <property type="evidence" value="ECO:0007669"/>
    <property type="project" value="InterPro"/>
</dbReference>
<dbReference type="AlphaFoldDB" id="A0A387BFH8"/>
<feature type="domain" description="SIS" evidence="5">
    <location>
        <begin position="101"/>
        <end position="241"/>
    </location>
</feature>
<evidence type="ECO:0000259" key="5">
    <source>
        <dbReference type="PROSITE" id="PS51464"/>
    </source>
</evidence>
<dbReference type="InterPro" id="IPR009057">
    <property type="entry name" value="Homeodomain-like_sf"/>
</dbReference>
<dbReference type="GO" id="GO:0003700">
    <property type="term" value="F:DNA-binding transcription factor activity"/>
    <property type="evidence" value="ECO:0007669"/>
    <property type="project" value="InterPro"/>
</dbReference>
<dbReference type="InterPro" id="IPR035472">
    <property type="entry name" value="RpiR-like_SIS"/>
</dbReference>
<dbReference type="SUPFAM" id="SSF53697">
    <property type="entry name" value="SIS domain"/>
    <property type="match status" value="1"/>
</dbReference>
<name>A0A387BFH8_9LACT</name>
<evidence type="ECO:0000256" key="3">
    <source>
        <dbReference type="ARBA" id="ARBA00023163"/>
    </source>
</evidence>
<dbReference type="PROSITE" id="PS51071">
    <property type="entry name" value="HTH_RPIR"/>
    <property type="match status" value="1"/>
</dbReference>
<dbReference type="PANTHER" id="PTHR30514:SF1">
    <property type="entry name" value="HTH-TYPE TRANSCRIPTIONAL REGULATOR HEXR-RELATED"/>
    <property type="match status" value="1"/>
</dbReference>
<dbReference type="Pfam" id="PF01380">
    <property type="entry name" value="SIS"/>
    <property type="match status" value="1"/>
</dbReference>
<reference evidence="6 7" key="1">
    <citation type="submission" date="2018-09" db="EMBL/GenBank/DDBJ databases">
        <title>Genome sequencing of strain 1JSPR-7.</title>
        <authorList>
            <person name="Heo J."/>
            <person name="Kim S.-J."/>
            <person name="Kwon S.-W."/>
        </authorList>
    </citation>
    <scope>NUCLEOTIDE SEQUENCE [LARGE SCALE GENOMIC DNA]</scope>
    <source>
        <strain evidence="6 7">1JSPR-7</strain>
    </source>
</reference>
<dbReference type="InterPro" id="IPR036388">
    <property type="entry name" value="WH-like_DNA-bd_sf"/>
</dbReference>
<feature type="domain" description="HTH rpiR-type" evidence="4">
    <location>
        <begin position="1"/>
        <end position="75"/>
    </location>
</feature>
<evidence type="ECO:0000313" key="7">
    <source>
        <dbReference type="Proteomes" id="UP000269374"/>
    </source>
</evidence>
<evidence type="ECO:0000259" key="4">
    <source>
        <dbReference type="PROSITE" id="PS51071"/>
    </source>
</evidence>
<dbReference type="PROSITE" id="PS51464">
    <property type="entry name" value="SIS"/>
    <property type="match status" value="1"/>
</dbReference>
<dbReference type="KEGG" id="lact:D7I46_07100"/>
<dbReference type="InterPro" id="IPR047640">
    <property type="entry name" value="RpiR-like"/>
</dbReference>
<dbReference type="PANTHER" id="PTHR30514">
    <property type="entry name" value="GLUCOKINASE"/>
    <property type="match status" value="1"/>
</dbReference>
<dbReference type="SUPFAM" id="SSF46689">
    <property type="entry name" value="Homeodomain-like"/>
    <property type="match status" value="1"/>
</dbReference>
<dbReference type="InterPro" id="IPR046348">
    <property type="entry name" value="SIS_dom_sf"/>
</dbReference>
<protein>
    <submittedName>
        <fullName evidence="6">MurR/RpiR family transcriptional regulator</fullName>
    </submittedName>
</protein>
<proteinExistence type="predicted"/>
<dbReference type="CDD" id="cd05013">
    <property type="entry name" value="SIS_RpiR"/>
    <property type="match status" value="1"/>
</dbReference>
<dbReference type="InterPro" id="IPR000281">
    <property type="entry name" value="HTH_RpiR"/>
</dbReference>
<dbReference type="Proteomes" id="UP000269374">
    <property type="component" value="Chromosome"/>
</dbReference>
<dbReference type="GO" id="GO:0097367">
    <property type="term" value="F:carbohydrate derivative binding"/>
    <property type="evidence" value="ECO:0007669"/>
    <property type="project" value="InterPro"/>
</dbReference>
<keyword evidence="2" id="KW-0238">DNA-binding</keyword>
<keyword evidence="3" id="KW-0804">Transcription</keyword>
<dbReference type="OrthoDB" id="1648815at2"/>
<keyword evidence="1" id="KW-0805">Transcription regulation</keyword>
<dbReference type="RefSeq" id="WP_120772265.1">
    <property type="nucleotide sequence ID" value="NZ_CP032627.1"/>
</dbReference>
<evidence type="ECO:0000256" key="2">
    <source>
        <dbReference type="ARBA" id="ARBA00023125"/>
    </source>
</evidence>
<dbReference type="Gene3D" id="1.10.10.10">
    <property type="entry name" value="Winged helix-like DNA-binding domain superfamily/Winged helix DNA-binding domain"/>
    <property type="match status" value="1"/>
</dbReference>
<dbReference type="InterPro" id="IPR001347">
    <property type="entry name" value="SIS_dom"/>
</dbReference>
<dbReference type="EMBL" id="CP032627">
    <property type="protein sequence ID" value="AYG00882.1"/>
    <property type="molecule type" value="Genomic_DNA"/>
</dbReference>
<dbReference type="GO" id="GO:0003677">
    <property type="term" value="F:DNA binding"/>
    <property type="evidence" value="ECO:0007669"/>
    <property type="project" value="UniProtKB-KW"/>
</dbReference>
<accession>A0A387BFH8</accession>
<dbReference type="Gene3D" id="3.40.50.10490">
    <property type="entry name" value="Glucose-6-phosphate isomerase like protein, domain 1"/>
    <property type="match status" value="1"/>
</dbReference>